<dbReference type="Pfam" id="PF10065">
    <property type="entry name" value="DUF2303"/>
    <property type="match status" value="1"/>
</dbReference>
<evidence type="ECO:0000313" key="2">
    <source>
        <dbReference type="Proteomes" id="UP000529795"/>
    </source>
</evidence>
<evidence type="ECO:0008006" key="3">
    <source>
        <dbReference type="Google" id="ProtNLM"/>
    </source>
</evidence>
<reference evidence="1 2" key="1">
    <citation type="submission" date="2020-08" db="EMBL/GenBank/DDBJ databases">
        <title>Genomic Encyclopedia of Type Strains, Phase IV (KMG-IV): sequencing the most valuable type-strain genomes for metagenomic binning, comparative biology and taxonomic classification.</title>
        <authorList>
            <person name="Goeker M."/>
        </authorList>
    </citation>
    <scope>NUCLEOTIDE SEQUENCE [LARGE SCALE GENOMIC DNA]</scope>
    <source>
        <strain evidence="1 2">YC6723</strain>
    </source>
</reference>
<comment type="caution">
    <text evidence="1">The sequence shown here is derived from an EMBL/GenBank/DDBJ whole genome shotgun (WGS) entry which is preliminary data.</text>
</comment>
<accession>A0A840FBT2</accession>
<dbReference type="InterPro" id="IPR019276">
    <property type="entry name" value="DUF2303"/>
</dbReference>
<gene>
    <name evidence="1" type="ORF">GGQ80_002061</name>
</gene>
<evidence type="ECO:0000313" key="1">
    <source>
        <dbReference type="EMBL" id="MBB4154151.1"/>
    </source>
</evidence>
<dbReference type="EMBL" id="JACIEV010000005">
    <property type="protein sequence ID" value="MBB4154151.1"/>
    <property type="molecule type" value="Genomic_DNA"/>
</dbReference>
<keyword evidence="2" id="KW-1185">Reference proteome</keyword>
<name>A0A840FBT2_9SPHN</name>
<organism evidence="1 2">
    <name type="scientific">Sphingomonas jinjuensis</name>
    <dbReference type="NCBI Taxonomy" id="535907"/>
    <lineage>
        <taxon>Bacteria</taxon>
        <taxon>Pseudomonadati</taxon>
        <taxon>Pseudomonadota</taxon>
        <taxon>Alphaproteobacteria</taxon>
        <taxon>Sphingomonadales</taxon>
        <taxon>Sphingomonadaceae</taxon>
        <taxon>Sphingomonas</taxon>
    </lineage>
</organism>
<dbReference type="Proteomes" id="UP000529795">
    <property type="component" value="Unassembled WGS sequence"/>
</dbReference>
<dbReference type="AlphaFoldDB" id="A0A840FBT2"/>
<sequence>MADEIENGLAVIEVPSPTAEGVGDVFKATREFIADSLSATIVEVTEPGTDLTVLALLDRDGGMAPIPADVFDGARGAPRFRRGTATMTALASFIDHVNRFGDGDTAVFADDRRDSPKLTAVLDYHRQDNVLEGEHGAYRHGKHRTTFAFPLSDEWKAWQKVNGTAMTMGQFALFLEDRIGDIAIAGDEFPDDLSRFVAVNGGEDAIADYATLIELSRGLKVFEQANVEEANNLSSGEGHIRFSVEHETRGRSGGVVKVPTMFFIAIPIFNKGPFYRIGARLRYRKTAEGVKFWYDLYRADRSFDHAFAEAVDKVRAETPAAVFYGAPEA</sequence>
<protein>
    <recommendedName>
        <fullName evidence="3">DUF2303 family protein</fullName>
    </recommendedName>
</protein>
<proteinExistence type="predicted"/>
<dbReference type="RefSeq" id="WP_183984407.1">
    <property type="nucleotide sequence ID" value="NZ_JACIEV010000005.1"/>
</dbReference>